<dbReference type="AlphaFoldDB" id="A0A6C0CSG4"/>
<accession>A0A6C0CSG4</accession>
<sequence length="268" mass="31765">MKVAILFFGEVRGTPDIWEKINNYLVQPNQADVFMHHVYYGNQFIESIPESQQQILKEYYQDDKKGVHLYPPKELFDIFHPKKILIETRPDYSKEDVTEMMAQYKHRTVDEVKFLYHMIRSQAESRKKVNRLKCQYEQENNFKYDVVILTRLDIAILEPITITIKPSTIQARILGIIEDQDVPNSVAQIYEQVIFGPSKQMDLVSLFYDHAPQLYKEFNLYLEFMRNEFFISQHIVRCGLTIEHYPIPLAYRSKENPNGLKRSNSAFI</sequence>
<proteinExistence type="predicted"/>
<reference evidence="1" key="1">
    <citation type="journal article" date="2020" name="Nature">
        <title>Giant virus diversity and host interactions through global metagenomics.</title>
        <authorList>
            <person name="Schulz F."/>
            <person name="Roux S."/>
            <person name="Paez-Espino D."/>
            <person name="Jungbluth S."/>
            <person name="Walsh D.A."/>
            <person name="Denef V.J."/>
            <person name="McMahon K.D."/>
            <person name="Konstantinidis K.T."/>
            <person name="Eloe-Fadrosh E.A."/>
            <person name="Kyrpides N.C."/>
            <person name="Woyke T."/>
        </authorList>
    </citation>
    <scope>NUCLEOTIDE SEQUENCE</scope>
    <source>
        <strain evidence="1">GVMAG-M-3300021962-46</strain>
    </source>
</reference>
<protein>
    <submittedName>
        <fullName evidence="1">Uncharacterized protein</fullName>
    </submittedName>
</protein>
<evidence type="ECO:0000313" key="1">
    <source>
        <dbReference type="EMBL" id="QHT07157.1"/>
    </source>
</evidence>
<dbReference type="EMBL" id="MN739479">
    <property type="protein sequence ID" value="QHT07157.1"/>
    <property type="molecule type" value="Genomic_DNA"/>
</dbReference>
<name>A0A6C0CSG4_9ZZZZ</name>
<organism evidence="1">
    <name type="scientific">viral metagenome</name>
    <dbReference type="NCBI Taxonomy" id="1070528"/>
    <lineage>
        <taxon>unclassified sequences</taxon>
        <taxon>metagenomes</taxon>
        <taxon>organismal metagenomes</taxon>
    </lineage>
</organism>